<gene>
    <name evidence="3" type="ORF">D7V88_13205</name>
</gene>
<dbReference type="InterPro" id="IPR036388">
    <property type="entry name" value="WH-like_DNA-bd_sf"/>
</dbReference>
<dbReference type="InterPro" id="IPR051534">
    <property type="entry name" value="CBASS_pafABC_assoc_protein"/>
</dbReference>
<dbReference type="InterPro" id="IPR036390">
    <property type="entry name" value="WH_DNA-bd_sf"/>
</dbReference>
<proteinExistence type="predicted"/>
<keyword evidence="4" id="KW-1185">Reference proteome</keyword>
<reference evidence="4" key="1">
    <citation type="submission" date="2018-09" db="EMBL/GenBank/DDBJ databases">
        <authorList>
            <person name="Livingstone P.G."/>
            <person name="Whitworth D.E."/>
        </authorList>
    </citation>
    <scope>NUCLEOTIDE SEQUENCE [LARGE SCALE GENOMIC DNA]</scope>
    <source>
        <strain evidence="4">CA054A</strain>
    </source>
</reference>
<dbReference type="Gene3D" id="1.10.10.10">
    <property type="entry name" value="Winged helix-like DNA-binding domain superfamily/Winged helix DNA-binding domain"/>
    <property type="match status" value="1"/>
</dbReference>
<dbReference type="EMBL" id="RAVZ01000071">
    <property type="protein sequence ID" value="RKG89152.1"/>
    <property type="molecule type" value="Genomic_DNA"/>
</dbReference>
<dbReference type="Pfam" id="PF13280">
    <property type="entry name" value="WYL"/>
    <property type="match status" value="1"/>
</dbReference>
<evidence type="ECO:0000313" key="3">
    <source>
        <dbReference type="EMBL" id="RKG89152.1"/>
    </source>
</evidence>
<dbReference type="InterPro" id="IPR013196">
    <property type="entry name" value="HTH_11"/>
</dbReference>
<evidence type="ECO:0000259" key="2">
    <source>
        <dbReference type="Pfam" id="PF13280"/>
    </source>
</evidence>
<protein>
    <submittedName>
        <fullName evidence="3">HTH domain-containing protein</fullName>
    </submittedName>
</protein>
<name>A0A3A8J0G5_9BACT</name>
<evidence type="ECO:0000313" key="4">
    <source>
        <dbReference type="Proteomes" id="UP000268094"/>
    </source>
</evidence>
<dbReference type="Pfam" id="PF08279">
    <property type="entry name" value="HTH_11"/>
    <property type="match status" value="1"/>
</dbReference>
<organism evidence="3 4">
    <name type="scientific">Corallococcus terminator</name>
    <dbReference type="NCBI Taxonomy" id="2316733"/>
    <lineage>
        <taxon>Bacteria</taxon>
        <taxon>Pseudomonadati</taxon>
        <taxon>Myxococcota</taxon>
        <taxon>Myxococcia</taxon>
        <taxon>Myxococcales</taxon>
        <taxon>Cystobacterineae</taxon>
        <taxon>Myxococcaceae</taxon>
        <taxon>Corallococcus</taxon>
    </lineage>
</organism>
<dbReference type="InterPro" id="IPR026881">
    <property type="entry name" value="WYL_dom"/>
</dbReference>
<sequence length="210" mass="23764">MQRTERLFALAEYLRGRRTGVTAEVLAERFGVTVRTIYRDLDTLRAASLPVGAERGRGGGYALDRSYSLPPVNFTAREAALVVALGRFAIDMRLLPFTGTLESALDKVRSALSTSAQRELLARLRELTFLGVPSLPTRKGVRESLERAWFERQPMRITYVDGNFLETVREVRIESVVMDRHETRLDAVDLASGERRHFRLDRITRAEVLG</sequence>
<dbReference type="PANTHER" id="PTHR34580">
    <property type="match status" value="1"/>
</dbReference>
<dbReference type="PROSITE" id="PS52050">
    <property type="entry name" value="WYL"/>
    <property type="match status" value="1"/>
</dbReference>
<dbReference type="Proteomes" id="UP000268094">
    <property type="component" value="Unassembled WGS sequence"/>
</dbReference>
<feature type="domain" description="WYL" evidence="2">
    <location>
        <begin position="143"/>
        <end position="208"/>
    </location>
</feature>
<accession>A0A3A8J0G5</accession>
<comment type="caution">
    <text evidence="3">The sequence shown here is derived from an EMBL/GenBank/DDBJ whole genome shotgun (WGS) entry which is preliminary data.</text>
</comment>
<dbReference type="RefSeq" id="WP_120540988.1">
    <property type="nucleotide sequence ID" value="NZ_RAVZ01000071.1"/>
</dbReference>
<evidence type="ECO:0000259" key="1">
    <source>
        <dbReference type="Pfam" id="PF08279"/>
    </source>
</evidence>
<feature type="domain" description="Helix-turn-helix type 11" evidence="1">
    <location>
        <begin position="6"/>
        <end position="61"/>
    </location>
</feature>
<dbReference type="AlphaFoldDB" id="A0A3A8J0G5"/>
<dbReference type="SUPFAM" id="SSF46785">
    <property type="entry name" value="Winged helix' DNA-binding domain"/>
    <property type="match status" value="1"/>
</dbReference>
<dbReference type="OrthoDB" id="9787242at2"/>
<dbReference type="PANTHER" id="PTHR34580:SF1">
    <property type="entry name" value="PROTEIN PAFC"/>
    <property type="match status" value="1"/>
</dbReference>